<feature type="coiled-coil region" evidence="1">
    <location>
        <begin position="5"/>
        <end position="39"/>
    </location>
</feature>
<evidence type="ECO:0000313" key="2">
    <source>
        <dbReference type="EMBL" id="MBC1333479.1"/>
    </source>
</evidence>
<dbReference type="EMBL" id="JAARMV010000007">
    <property type="protein sequence ID" value="MBC2373646.1"/>
    <property type="molecule type" value="Genomic_DNA"/>
</dbReference>
<protein>
    <submittedName>
        <fullName evidence="2">Uncharacterized protein</fullName>
    </submittedName>
</protein>
<comment type="caution">
    <text evidence="2">The sequence shown here is derived from an EMBL/GenBank/DDBJ whole genome shotgun (WGS) entry which is preliminary data.</text>
</comment>
<organism evidence="2 4">
    <name type="scientific">Listeria booriae</name>
    <dbReference type="NCBI Taxonomy" id="1552123"/>
    <lineage>
        <taxon>Bacteria</taxon>
        <taxon>Bacillati</taxon>
        <taxon>Bacillota</taxon>
        <taxon>Bacilli</taxon>
        <taxon>Bacillales</taxon>
        <taxon>Listeriaceae</taxon>
        <taxon>Listeria</taxon>
    </lineage>
</organism>
<name>A0A7X0WGL5_9LIST</name>
<evidence type="ECO:0000313" key="5">
    <source>
        <dbReference type="Proteomes" id="UP000546244"/>
    </source>
</evidence>
<dbReference type="EMBL" id="JAAROL010000010">
    <property type="protein sequence ID" value="MBC1333479.1"/>
    <property type="molecule type" value="Genomic_DNA"/>
</dbReference>
<evidence type="ECO:0000313" key="3">
    <source>
        <dbReference type="EMBL" id="MBC2373646.1"/>
    </source>
</evidence>
<evidence type="ECO:0000313" key="4">
    <source>
        <dbReference type="Proteomes" id="UP000532866"/>
    </source>
</evidence>
<proteinExistence type="predicted"/>
<reference evidence="4 5" key="1">
    <citation type="submission" date="2020-03" db="EMBL/GenBank/DDBJ databases">
        <title>Soil Listeria distribution.</title>
        <authorList>
            <person name="Liao J."/>
            <person name="Wiedmann M."/>
        </authorList>
    </citation>
    <scope>NUCLEOTIDE SEQUENCE [LARGE SCALE GENOMIC DNA]</scope>
    <source>
        <strain evidence="2 4">FSL L7-1833</strain>
        <strain evidence="3 5">FSL L7-1850</strain>
    </source>
</reference>
<accession>A0A7X0WGL5</accession>
<gene>
    <name evidence="2" type="ORF">HB759_16150</name>
    <name evidence="3" type="ORF">HBP98_16665</name>
</gene>
<dbReference type="AlphaFoldDB" id="A0A7X0WGL5"/>
<keyword evidence="1" id="KW-0175">Coiled coil</keyword>
<sequence length="200" mass="23542">MLLDIAKSNEDEKRATIELQSLNEELAYLDQQIEIYADDPCVAILCEMRTSIRVQIAFWNQRFAKSDRPTPKSPKNKPAQLKAHLVSTNNGKPRFKVRKATVKRNKEDIVNIKDFHCIDRVYMKLFNNEEWIVDYESLERQYDEVMAVRIAPTWAIVPVVSLYYEIRNIRTFKNKVIAKRKNKGHYLRYQEGYCPASLNL</sequence>
<dbReference type="Proteomes" id="UP000546244">
    <property type="component" value="Unassembled WGS sequence"/>
</dbReference>
<dbReference type="RefSeq" id="WP_185375181.1">
    <property type="nucleotide sequence ID" value="NZ_JAARMV010000007.1"/>
</dbReference>
<dbReference type="Proteomes" id="UP000532866">
    <property type="component" value="Unassembled WGS sequence"/>
</dbReference>
<evidence type="ECO:0000256" key="1">
    <source>
        <dbReference type="SAM" id="Coils"/>
    </source>
</evidence>